<feature type="signal peptide" evidence="1">
    <location>
        <begin position="1"/>
        <end position="19"/>
    </location>
</feature>
<protein>
    <submittedName>
        <fullName evidence="2">Uncharacterized protein</fullName>
    </submittedName>
</protein>
<accession>A0A6A5XBF3</accession>
<evidence type="ECO:0000256" key="1">
    <source>
        <dbReference type="SAM" id="SignalP"/>
    </source>
</evidence>
<evidence type="ECO:0000313" key="3">
    <source>
        <dbReference type="Proteomes" id="UP000799778"/>
    </source>
</evidence>
<keyword evidence="1" id="KW-0732">Signal</keyword>
<feature type="chain" id="PRO_5025599180" evidence="1">
    <location>
        <begin position="20"/>
        <end position="255"/>
    </location>
</feature>
<dbReference type="Proteomes" id="UP000799778">
    <property type="component" value="Unassembled WGS sequence"/>
</dbReference>
<gene>
    <name evidence="2" type="ORF">BU24DRAFT_467651</name>
</gene>
<dbReference type="AlphaFoldDB" id="A0A6A5XBF3"/>
<proteinExistence type="predicted"/>
<keyword evidence="3" id="KW-1185">Reference proteome</keyword>
<organism evidence="2 3">
    <name type="scientific">Aaosphaeria arxii CBS 175.79</name>
    <dbReference type="NCBI Taxonomy" id="1450172"/>
    <lineage>
        <taxon>Eukaryota</taxon>
        <taxon>Fungi</taxon>
        <taxon>Dikarya</taxon>
        <taxon>Ascomycota</taxon>
        <taxon>Pezizomycotina</taxon>
        <taxon>Dothideomycetes</taxon>
        <taxon>Pleosporomycetidae</taxon>
        <taxon>Pleosporales</taxon>
        <taxon>Pleosporales incertae sedis</taxon>
        <taxon>Aaosphaeria</taxon>
    </lineage>
</organism>
<name>A0A6A5XBF3_9PLEO</name>
<dbReference type="RefSeq" id="XP_033378515.1">
    <property type="nucleotide sequence ID" value="XM_033532457.1"/>
</dbReference>
<dbReference type="GeneID" id="54289854"/>
<sequence length="255" mass="28666">MHLPTAMLGLSVLATLTSALPPQGVATEEITDSWVPFNISGVTGLAAPGIVPSDPAIASDLNFLQCNPKNPDEWAIICLKNGHGCNKCKTSDYCIWRTREEGCPWHWMEIDLWRDAVGDHWCYCKLVKPQGENEPLPEIDPPAKEHGVIENPASDYDTATTDVQVRHVDVGDTSVPVYASLDQVPNDGKECDWDNKNQWLILCLKDGHGVRFCRLTPYVVWLRWDRDTSICDFHWALDEKNGNKPGDPWCYCRPH</sequence>
<dbReference type="EMBL" id="ML978077">
    <property type="protein sequence ID" value="KAF2010176.1"/>
    <property type="molecule type" value="Genomic_DNA"/>
</dbReference>
<evidence type="ECO:0000313" key="2">
    <source>
        <dbReference type="EMBL" id="KAF2010176.1"/>
    </source>
</evidence>
<reference evidence="2" key="1">
    <citation type="journal article" date="2020" name="Stud. Mycol.">
        <title>101 Dothideomycetes genomes: a test case for predicting lifestyles and emergence of pathogens.</title>
        <authorList>
            <person name="Haridas S."/>
            <person name="Albert R."/>
            <person name="Binder M."/>
            <person name="Bloem J."/>
            <person name="Labutti K."/>
            <person name="Salamov A."/>
            <person name="Andreopoulos B."/>
            <person name="Baker S."/>
            <person name="Barry K."/>
            <person name="Bills G."/>
            <person name="Bluhm B."/>
            <person name="Cannon C."/>
            <person name="Castanera R."/>
            <person name="Culley D."/>
            <person name="Daum C."/>
            <person name="Ezra D."/>
            <person name="Gonzalez J."/>
            <person name="Henrissat B."/>
            <person name="Kuo A."/>
            <person name="Liang C."/>
            <person name="Lipzen A."/>
            <person name="Lutzoni F."/>
            <person name="Magnuson J."/>
            <person name="Mondo S."/>
            <person name="Nolan M."/>
            <person name="Ohm R."/>
            <person name="Pangilinan J."/>
            <person name="Park H.-J."/>
            <person name="Ramirez L."/>
            <person name="Alfaro M."/>
            <person name="Sun H."/>
            <person name="Tritt A."/>
            <person name="Yoshinaga Y."/>
            <person name="Zwiers L.-H."/>
            <person name="Turgeon B."/>
            <person name="Goodwin S."/>
            <person name="Spatafora J."/>
            <person name="Crous P."/>
            <person name="Grigoriev I."/>
        </authorList>
    </citation>
    <scope>NUCLEOTIDE SEQUENCE</scope>
    <source>
        <strain evidence="2">CBS 175.79</strain>
    </source>
</reference>